<comment type="similarity">
    <text evidence="1">In the C-terminal section; belongs to the class-I pyridoxal-phosphate-dependent aminotransferase family.</text>
</comment>
<dbReference type="PANTHER" id="PTHR46577:SF1">
    <property type="entry name" value="HTH-TYPE TRANSCRIPTIONAL REGULATORY PROTEIN GABR"/>
    <property type="match status" value="1"/>
</dbReference>
<name>A0ABT7F2R3_9RHOB</name>
<dbReference type="EMBL" id="JASNJD010000010">
    <property type="protein sequence ID" value="MDK3018883.1"/>
    <property type="molecule type" value="Genomic_DNA"/>
</dbReference>
<dbReference type="PANTHER" id="PTHR46577">
    <property type="entry name" value="HTH-TYPE TRANSCRIPTIONAL REGULATORY PROTEIN GABR"/>
    <property type="match status" value="1"/>
</dbReference>
<reference evidence="8 9" key="1">
    <citation type="submission" date="2023-05" db="EMBL/GenBank/DDBJ databases">
        <title>Pseudodonghicola sp. nov.</title>
        <authorList>
            <person name="Huang J."/>
        </authorList>
    </citation>
    <scope>NUCLEOTIDE SEQUENCE [LARGE SCALE GENOMIC DNA]</scope>
    <source>
        <strain evidence="8 9">IC7</strain>
    </source>
</reference>
<dbReference type="PRINTS" id="PR00035">
    <property type="entry name" value="HTHGNTR"/>
</dbReference>
<evidence type="ECO:0000256" key="5">
    <source>
        <dbReference type="ARBA" id="ARBA00023163"/>
    </source>
</evidence>
<evidence type="ECO:0000256" key="2">
    <source>
        <dbReference type="ARBA" id="ARBA00022898"/>
    </source>
</evidence>
<dbReference type="GO" id="GO:0008483">
    <property type="term" value="F:transaminase activity"/>
    <property type="evidence" value="ECO:0007669"/>
    <property type="project" value="UniProtKB-KW"/>
</dbReference>
<dbReference type="CDD" id="cd00609">
    <property type="entry name" value="AAT_like"/>
    <property type="match status" value="1"/>
</dbReference>
<feature type="domain" description="HTH gntR-type" evidence="7">
    <location>
        <begin position="27"/>
        <end position="95"/>
    </location>
</feature>
<evidence type="ECO:0000256" key="3">
    <source>
        <dbReference type="ARBA" id="ARBA00023015"/>
    </source>
</evidence>
<keyword evidence="8" id="KW-0808">Transferase</keyword>
<dbReference type="Gene3D" id="3.40.640.10">
    <property type="entry name" value="Type I PLP-dependent aspartate aminotransferase-like (Major domain)"/>
    <property type="match status" value="1"/>
</dbReference>
<comment type="caution">
    <text evidence="8">The sequence shown here is derived from an EMBL/GenBank/DDBJ whole genome shotgun (WGS) entry which is preliminary data.</text>
</comment>
<protein>
    <submittedName>
        <fullName evidence="8">PLP-dependent aminotransferase family protein</fullName>
    </submittedName>
</protein>
<evidence type="ECO:0000256" key="1">
    <source>
        <dbReference type="ARBA" id="ARBA00005384"/>
    </source>
</evidence>
<gene>
    <name evidence="8" type="ORF">QO033_14455</name>
</gene>
<evidence type="ECO:0000313" key="8">
    <source>
        <dbReference type="EMBL" id="MDK3018883.1"/>
    </source>
</evidence>
<dbReference type="Pfam" id="PF00392">
    <property type="entry name" value="GntR"/>
    <property type="match status" value="1"/>
</dbReference>
<organism evidence="8 9">
    <name type="scientific">Pseudodonghicola flavimaris</name>
    <dbReference type="NCBI Taxonomy" id="3050036"/>
    <lineage>
        <taxon>Bacteria</taxon>
        <taxon>Pseudomonadati</taxon>
        <taxon>Pseudomonadota</taxon>
        <taxon>Alphaproteobacteria</taxon>
        <taxon>Rhodobacterales</taxon>
        <taxon>Paracoccaceae</taxon>
        <taxon>Pseudodonghicola</taxon>
    </lineage>
</organism>
<feature type="region of interest" description="Disordered" evidence="6">
    <location>
        <begin position="101"/>
        <end position="120"/>
    </location>
</feature>
<evidence type="ECO:0000259" key="7">
    <source>
        <dbReference type="PROSITE" id="PS50949"/>
    </source>
</evidence>
<proteinExistence type="inferred from homology"/>
<evidence type="ECO:0000256" key="6">
    <source>
        <dbReference type="SAM" id="MobiDB-lite"/>
    </source>
</evidence>
<dbReference type="SUPFAM" id="SSF53383">
    <property type="entry name" value="PLP-dependent transferases"/>
    <property type="match status" value="1"/>
</dbReference>
<dbReference type="SMART" id="SM00345">
    <property type="entry name" value="HTH_GNTR"/>
    <property type="match status" value="1"/>
</dbReference>
<keyword evidence="2" id="KW-0663">Pyridoxal phosphate</keyword>
<dbReference type="InterPro" id="IPR051446">
    <property type="entry name" value="HTH_trans_reg/aminotransferase"/>
</dbReference>
<dbReference type="InterPro" id="IPR004839">
    <property type="entry name" value="Aminotransferase_I/II_large"/>
</dbReference>
<dbReference type="PROSITE" id="PS50949">
    <property type="entry name" value="HTH_GNTR"/>
    <property type="match status" value="1"/>
</dbReference>
<keyword evidence="9" id="KW-1185">Reference proteome</keyword>
<dbReference type="SUPFAM" id="SSF46785">
    <property type="entry name" value="Winged helix' DNA-binding domain"/>
    <property type="match status" value="1"/>
</dbReference>
<dbReference type="RefSeq" id="WP_284481689.1">
    <property type="nucleotide sequence ID" value="NZ_JASNJD010000010.1"/>
</dbReference>
<dbReference type="Pfam" id="PF00155">
    <property type="entry name" value="Aminotran_1_2"/>
    <property type="match status" value="1"/>
</dbReference>
<sequence>MANIPQNDRSNFGAALFGLSLERGSAQPMHAQLTEALRALLTRMQGLAGLRLPASRALAEELSVSRMTVTTAYDQLIAEGYLTTRQGSGTYVADHLPHLARPAPAPARRRPPPAEPAPGGDWLPFQPGLADPALFPHRLWARHLDRAWRAPQAALLGRPDLFGWPPLRAAISAHLAAWRGLDCDPAQVIVTGGAWEAFDILGGALLPPGAALAVEDPGWATLRQAMTRAGIRPQPLRIDADGLNPGALPAGLAGAVITPSRHFPTGRAMPLARRLALLDWAERHEALIIEDDYDSEFRYQGQPLPALSGLDGLRRTLYMGSFSKLLSPALRIGYLVVPAPLIAAAHDHLAVTGARASLVPQPALASFMESGDFATHLRRMRRIYARRQAHLLRALAPVQDLLTLGPDASGMHLCLPLAGALADRSDDRAIAAAAAPAGLSPRALSSHSVLPDPPQGLLLGYAGFDEATLTQAAADFSPLLRRLATG</sequence>
<dbReference type="Gene3D" id="1.10.10.10">
    <property type="entry name" value="Winged helix-like DNA-binding domain superfamily/Winged helix DNA-binding domain"/>
    <property type="match status" value="1"/>
</dbReference>
<keyword evidence="8" id="KW-0032">Aminotransferase</keyword>
<evidence type="ECO:0000256" key="4">
    <source>
        <dbReference type="ARBA" id="ARBA00023125"/>
    </source>
</evidence>
<dbReference type="InterPro" id="IPR000524">
    <property type="entry name" value="Tscrpt_reg_HTH_GntR"/>
</dbReference>
<keyword evidence="4" id="KW-0238">DNA-binding</keyword>
<dbReference type="InterPro" id="IPR015421">
    <property type="entry name" value="PyrdxlP-dep_Trfase_major"/>
</dbReference>
<keyword evidence="5" id="KW-0804">Transcription</keyword>
<evidence type="ECO:0000313" key="9">
    <source>
        <dbReference type="Proteomes" id="UP001243757"/>
    </source>
</evidence>
<dbReference type="CDD" id="cd07377">
    <property type="entry name" value="WHTH_GntR"/>
    <property type="match status" value="1"/>
</dbReference>
<keyword evidence="3" id="KW-0805">Transcription regulation</keyword>
<dbReference type="InterPro" id="IPR036388">
    <property type="entry name" value="WH-like_DNA-bd_sf"/>
</dbReference>
<dbReference type="InterPro" id="IPR036390">
    <property type="entry name" value="WH_DNA-bd_sf"/>
</dbReference>
<accession>A0ABT7F2R3</accession>
<dbReference type="Proteomes" id="UP001243757">
    <property type="component" value="Unassembled WGS sequence"/>
</dbReference>
<dbReference type="InterPro" id="IPR015424">
    <property type="entry name" value="PyrdxlP-dep_Trfase"/>
</dbReference>